<comment type="caution">
    <text evidence="2">The sequence shown here is derived from an EMBL/GenBank/DDBJ whole genome shotgun (WGS) entry which is preliminary data.</text>
</comment>
<dbReference type="RefSeq" id="WP_214348263.1">
    <property type="nucleotide sequence ID" value="NZ_JAHBOH010000001.1"/>
</dbReference>
<protein>
    <recommendedName>
        <fullName evidence="4">DNA-binding protein</fullName>
    </recommendedName>
</protein>
<accession>A0ABS5TXR1</accession>
<dbReference type="Proteomes" id="UP000722125">
    <property type="component" value="Unassembled WGS sequence"/>
</dbReference>
<evidence type="ECO:0008006" key="4">
    <source>
        <dbReference type="Google" id="ProtNLM"/>
    </source>
</evidence>
<evidence type="ECO:0000313" key="3">
    <source>
        <dbReference type="Proteomes" id="UP000722125"/>
    </source>
</evidence>
<organism evidence="2 3">
    <name type="scientific">Cellulomonas fulva</name>
    <dbReference type="NCBI Taxonomy" id="2835530"/>
    <lineage>
        <taxon>Bacteria</taxon>
        <taxon>Bacillati</taxon>
        <taxon>Actinomycetota</taxon>
        <taxon>Actinomycetes</taxon>
        <taxon>Micrococcales</taxon>
        <taxon>Cellulomonadaceae</taxon>
        <taxon>Cellulomonas</taxon>
    </lineage>
</organism>
<evidence type="ECO:0000256" key="1">
    <source>
        <dbReference type="SAM" id="MobiDB-lite"/>
    </source>
</evidence>
<keyword evidence="3" id="KW-1185">Reference proteome</keyword>
<evidence type="ECO:0000313" key="2">
    <source>
        <dbReference type="EMBL" id="MBT0993916.1"/>
    </source>
</evidence>
<feature type="compositionally biased region" description="Basic and acidic residues" evidence="1">
    <location>
        <begin position="65"/>
        <end position="77"/>
    </location>
</feature>
<reference evidence="2 3" key="1">
    <citation type="submission" date="2021-05" db="EMBL/GenBank/DDBJ databases">
        <title>Description of Cellulomonas sp. DKR-3 sp. nov.</title>
        <authorList>
            <person name="Dahal R.H."/>
            <person name="Chaudhary D.K."/>
        </authorList>
    </citation>
    <scope>NUCLEOTIDE SEQUENCE [LARGE SCALE GENOMIC DNA]</scope>
    <source>
        <strain evidence="2 3">DKR-3</strain>
    </source>
</reference>
<sequence length="90" mass="9935">MPQDPGPVEGLYDAPRLAQRLGITTATLRQHRLTTPRPAWLPEPAGELNGGAVWRAQDLRKVEELRGDMRPGRRTDLEQAQSADNLADAP</sequence>
<name>A0ABS5TXR1_9CELL</name>
<dbReference type="EMBL" id="JAHBOH010000001">
    <property type="protein sequence ID" value="MBT0993916.1"/>
    <property type="molecule type" value="Genomic_DNA"/>
</dbReference>
<proteinExistence type="predicted"/>
<feature type="region of interest" description="Disordered" evidence="1">
    <location>
        <begin position="65"/>
        <end position="90"/>
    </location>
</feature>
<gene>
    <name evidence="2" type="ORF">KIN34_06400</name>
</gene>